<organism evidence="2 3">
    <name type="scientific">Lentibacillus salinarum</name>
    <dbReference type="NCBI Taxonomy" id="446820"/>
    <lineage>
        <taxon>Bacteria</taxon>
        <taxon>Bacillati</taxon>
        <taxon>Bacillota</taxon>
        <taxon>Bacilli</taxon>
        <taxon>Bacillales</taxon>
        <taxon>Bacillaceae</taxon>
        <taxon>Lentibacillus</taxon>
    </lineage>
</organism>
<keyword evidence="1" id="KW-0732">Signal</keyword>
<feature type="chain" id="PRO_5047462548" evidence="1">
    <location>
        <begin position="25"/>
        <end position="245"/>
    </location>
</feature>
<gene>
    <name evidence="2" type="ORF">ACFQ4A_02595</name>
</gene>
<evidence type="ECO:0000313" key="3">
    <source>
        <dbReference type="Proteomes" id="UP001597178"/>
    </source>
</evidence>
<dbReference type="EMBL" id="JBHTNH010000002">
    <property type="protein sequence ID" value="MFD1360567.1"/>
    <property type="molecule type" value="Genomic_DNA"/>
</dbReference>
<dbReference type="Proteomes" id="UP001597178">
    <property type="component" value="Unassembled WGS sequence"/>
</dbReference>
<protein>
    <submittedName>
        <fullName evidence="2">Uncharacterized protein</fullName>
    </submittedName>
</protein>
<reference evidence="3" key="1">
    <citation type="journal article" date="2019" name="Int. J. Syst. Evol. Microbiol.">
        <title>The Global Catalogue of Microorganisms (GCM) 10K type strain sequencing project: providing services to taxonomists for standard genome sequencing and annotation.</title>
        <authorList>
            <consortium name="The Broad Institute Genomics Platform"/>
            <consortium name="The Broad Institute Genome Sequencing Center for Infectious Disease"/>
            <person name="Wu L."/>
            <person name="Ma J."/>
        </authorList>
    </citation>
    <scope>NUCLEOTIDE SEQUENCE [LARGE SCALE GENOMIC DNA]</scope>
    <source>
        <strain evidence="3">CCUG 54822</strain>
    </source>
</reference>
<name>A0ABW3ZR78_9BACI</name>
<evidence type="ECO:0000313" key="2">
    <source>
        <dbReference type="EMBL" id="MFD1360567.1"/>
    </source>
</evidence>
<dbReference type="RefSeq" id="WP_382397517.1">
    <property type="nucleotide sequence ID" value="NZ_JBHTNH010000002.1"/>
</dbReference>
<accession>A0ABW3ZR78</accession>
<evidence type="ECO:0000256" key="1">
    <source>
        <dbReference type="SAM" id="SignalP"/>
    </source>
</evidence>
<sequence>MRNTYNRLLCSLLVLVLLSGCLYPDSELSENQEPNEAQLEEVQSAVNQYREQTGGLLPIQTKPSDTPIFQKYLVDFGQLKEGKVMTETPGTAYQNGGNYQYSIITPEENPRVKLIDLRISNAVREVTVKLNAYRNEHLYPPFGKEIADGVYQLDYEKLGLESRPHVVSPYSQENLPIVMDSTGSLYVDYRIDLNQALAEYEHAYEKGDDIRYLLAQNTPFVPVYSLPYTIQDDEPVFALEEKQNK</sequence>
<comment type="caution">
    <text evidence="2">The sequence shown here is derived from an EMBL/GenBank/DDBJ whole genome shotgun (WGS) entry which is preliminary data.</text>
</comment>
<keyword evidence="3" id="KW-1185">Reference proteome</keyword>
<feature type="signal peptide" evidence="1">
    <location>
        <begin position="1"/>
        <end position="24"/>
    </location>
</feature>
<proteinExistence type="predicted"/>
<dbReference type="PROSITE" id="PS51257">
    <property type="entry name" value="PROKAR_LIPOPROTEIN"/>
    <property type="match status" value="1"/>
</dbReference>